<dbReference type="PROSITE" id="PS50111">
    <property type="entry name" value="CHEMOTAXIS_TRANSDUC_2"/>
    <property type="match status" value="1"/>
</dbReference>
<dbReference type="Gene3D" id="1.10.287.950">
    <property type="entry name" value="Methyl-accepting chemotaxis protein"/>
    <property type="match status" value="1"/>
</dbReference>
<dbReference type="EMBL" id="CP031555">
    <property type="protein sequence ID" value="AXO14521.1"/>
    <property type="molecule type" value="Genomic_DNA"/>
</dbReference>
<feature type="coiled-coil region" evidence="6">
    <location>
        <begin position="436"/>
        <end position="486"/>
    </location>
</feature>
<feature type="compositionally biased region" description="Basic residues" evidence="7">
    <location>
        <begin position="7"/>
        <end position="19"/>
    </location>
</feature>
<evidence type="ECO:0000259" key="9">
    <source>
        <dbReference type="PROSITE" id="PS50111"/>
    </source>
</evidence>
<evidence type="ECO:0000259" key="10">
    <source>
        <dbReference type="PROSITE" id="PS50192"/>
    </source>
</evidence>
<dbReference type="SMART" id="SM00283">
    <property type="entry name" value="MA"/>
    <property type="match status" value="1"/>
</dbReference>
<keyword evidence="8" id="KW-1133">Transmembrane helix</keyword>
<keyword evidence="2" id="KW-1003">Cell membrane</keyword>
<dbReference type="Gene3D" id="1.20.58.920">
    <property type="match status" value="1"/>
</dbReference>
<feature type="domain" description="Methyl-accepting transducer" evidence="9">
    <location>
        <begin position="483"/>
        <end position="719"/>
    </location>
</feature>
<dbReference type="SUPFAM" id="SSF58104">
    <property type="entry name" value="Methyl-accepting chemotaxis protein (MCP) signaling domain"/>
    <property type="match status" value="1"/>
</dbReference>
<reference evidence="12 13" key="1">
    <citation type="submission" date="2018-08" db="EMBL/GenBank/DDBJ databases">
        <title>Complete genome sequence of type strain Thalassospira indica MCCC 1A01103T, isolated from isolated from deep seawater of the Indian Ocean.</title>
        <authorList>
            <person name="Liu Y."/>
        </authorList>
    </citation>
    <scope>NUCLEOTIDE SEQUENCE [LARGE SCALE GENOMIC DNA]</scope>
    <source>
        <strain evidence="12 13">PB8BT</strain>
    </source>
</reference>
<dbReference type="Pfam" id="PF21689">
    <property type="entry name" value="TorS_sensor_domain"/>
    <property type="match status" value="1"/>
</dbReference>
<keyword evidence="13" id="KW-1185">Reference proteome</keyword>
<comment type="similarity">
    <text evidence="4">Belongs to the methyl-accepting chemotaxis (MCP) protein family.</text>
</comment>
<comment type="subcellular location">
    <subcellularLocation>
        <location evidence="1">Cell inner membrane</location>
        <topology evidence="1">Multi-pass membrane protein</topology>
    </subcellularLocation>
</comment>
<feature type="domain" description="T-SNARE coiled-coil homology" evidence="10">
    <location>
        <begin position="635"/>
        <end position="697"/>
    </location>
</feature>
<accession>A0ABM6XXU9</accession>
<feature type="coiled-coil region" evidence="6">
    <location>
        <begin position="99"/>
        <end position="126"/>
    </location>
</feature>
<dbReference type="SMART" id="SM00304">
    <property type="entry name" value="HAMP"/>
    <property type="match status" value="2"/>
</dbReference>
<dbReference type="InterPro" id="IPR004089">
    <property type="entry name" value="MCPsignal_dom"/>
</dbReference>
<name>A0ABM6XXU9_9PROT</name>
<keyword evidence="2" id="KW-0997">Cell inner membrane</keyword>
<dbReference type="PROSITE" id="PS50192">
    <property type="entry name" value="T_SNARE"/>
    <property type="match status" value="1"/>
</dbReference>
<evidence type="ECO:0000256" key="5">
    <source>
        <dbReference type="PROSITE-ProRule" id="PRU00284"/>
    </source>
</evidence>
<evidence type="ECO:0000256" key="2">
    <source>
        <dbReference type="ARBA" id="ARBA00022519"/>
    </source>
</evidence>
<evidence type="ECO:0000256" key="8">
    <source>
        <dbReference type="SAM" id="Phobius"/>
    </source>
</evidence>
<dbReference type="InterPro" id="IPR004090">
    <property type="entry name" value="Chemotax_Me-accpt_rcpt"/>
</dbReference>
<evidence type="ECO:0000256" key="7">
    <source>
        <dbReference type="SAM" id="MobiDB-lite"/>
    </source>
</evidence>
<dbReference type="Pfam" id="PF00015">
    <property type="entry name" value="MCPsignal"/>
    <property type="match status" value="1"/>
</dbReference>
<dbReference type="Proteomes" id="UP000256971">
    <property type="component" value="Chromosome"/>
</dbReference>
<dbReference type="CDD" id="cd06225">
    <property type="entry name" value="HAMP"/>
    <property type="match status" value="1"/>
</dbReference>
<keyword evidence="6" id="KW-0175">Coiled coil</keyword>
<evidence type="ECO:0000256" key="6">
    <source>
        <dbReference type="SAM" id="Coils"/>
    </source>
</evidence>
<dbReference type="InterPro" id="IPR000727">
    <property type="entry name" value="T_SNARE_dom"/>
</dbReference>
<keyword evidence="8" id="KW-0472">Membrane</keyword>
<dbReference type="InterPro" id="IPR003660">
    <property type="entry name" value="HAMP_dom"/>
</dbReference>
<evidence type="ECO:0000256" key="3">
    <source>
        <dbReference type="ARBA" id="ARBA00023224"/>
    </source>
</evidence>
<evidence type="ECO:0000313" key="12">
    <source>
        <dbReference type="EMBL" id="AXO14521.1"/>
    </source>
</evidence>
<dbReference type="PRINTS" id="PR00260">
    <property type="entry name" value="CHEMTRNSDUCR"/>
</dbReference>
<keyword evidence="8" id="KW-0812">Transmembrane</keyword>
<feature type="transmembrane region" description="Helical" evidence="8">
    <location>
        <begin position="33"/>
        <end position="55"/>
    </location>
</feature>
<dbReference type="InterPro" id="IPR038188">
    <property type="entry name" value="TorS_sensor_sf"/>
</dbReference>
<dbReference type="PANTHER" id="PTHR32089:SF112">
    <property type="entry name" value="LYSOZYME-LIKE PROTEIN-RELATED"/>
    <property type="match status" value="1"/>
</dbReference>
<dbReference type="PROSITE" id="PS50885">
    <property type="entry name" value="HAMP"/>
    <property type="match status" value="1"/>
</dbReference>
<proteinExistence type="inferred from homology"/>
<protein>
    <submittedName>
        <fullName evidence="12">HAMP domain-containing protein</fullName>
    </submittedName>
</protein>
<evidence type="ECO:0000313" key="13">
    <source>
        <dbReference type="Proteomes" id="UP000256971"/>
    </source>
</evidence>
<dbReference type="RefSeq" id="WP_064790147.1">
    <property type="nucleotide sequence ID" value="NZ_CP031555.1"/>
</dbReference>
<dbReference type="Pfam" id="PF00672">
    <property type="entry name" value="HAMP"/>
    <property type="match status" value="1"/>
</dbReference>
<sequence length="745" mass="78794">MGLSFKRGAKPSSSKKKNTTKTNKAGLGVREKLAGAFFLVGLIAILAAAVSVFSFTKFGNQLDTIAYEQLPPMFAAQQLATTSAKIVASAPRIIAASTVEEEQAVKADLDVMLANLQENLAVLSQSGLPEETLSVIETNGQSLAESLQELHDTTIERFEVAGQLSDSLAKFQQLTGKYNSMIQPILSASQTKVTEVTSQVHDLRQAGAFLTEEQEASTKGLLFKLDELMAAQAPILQLANSGAEISNTVLSAASSDDRMQLRIMGVQVRGAVGVVANTIGELENEKLKKFYEGLLGDIKKLSMGRKSISSLRSEELKLADDQIDIVEDSAEFAAAMEDGVNALVADLQSGVDKSADTASTLTQQSSLVMYGVGAAAIIIPLLIYLVYVRGNLLRRLAGLQKSMISLADGDLDAAVPSGGSDEISAMGRAVDVFKANAIKVRDMQAEEERLNRERNEALRDELLSLADTLQGEVESAVTEIATLAEQLQGVSGQMTDSAELVSGQSDEVSKSADEATGNVETVASATEQLSSSNAEINRQMAETTRISNEAAQRAQHTNELVNSLSQSASRIGEVIALITDIAEQTNLLALNATIEAARAGDAGKGFAVVAAEVKNLANQTEKATEEISGQISGIQKATGESVTAIGEIGSIIDSLNEIATTISAAVEQQGAATDEITRNVRGAADRTRAVSASIAEVANETGRTGRLSGEVLNTSRSASEKVSELRTRITVILDDLRQQARDRAA</sequence>
<evidence type="ECO:0000256" key="4">
    <source>
        <dbReference type="ARBA" id="ARBA00029447"/>
    </source>
</evidence>
<evidence type="ECO:0000259" key="11">
    <source>
        <dbReference type="PROSITE" id="PS50885"/>
    </source>
</evidence>
<dbReference type="Gene3D" id="6.10.340.10">
    <property type="match status" value="1"/>
</dbReference>
<feature type="domain" description="HAMP" evidence="11">
    <location>
        <begin position="390"/>
        <end position="442"/>
    </location>
</feature>
<evidence type="ECO:0000256" key="1">
    <source>
        <dbReference type="ARBA" id="ARBA00004429"/>
    </source>
</evidence>
<organism evidence="12 13">
    <name type="scientific">Thalassospira indica</name>
    <dbReference type="NCBI Taxonomy" id="1891279"/>
    <lineage>
        <taxon>Bacteria</taxon>
        <taxon>Pseudomonadati</taxon>
        <taxon>Pseudomonadota</taxon>
        <taxon>Alphaproteobacteria</taxon>
        <taxon>Rhodospirillales</taxon>
        <taxon>Thalassospiraceae</taxon>
        <taxon>Thalassospira</taxon>
    </lineage>
</organism>
<dbReference type="PANTHER" id="PTHR32089">
    <property type="entry name" value="METHYL-ACCEPTING CHEMOTAXIS PROTEIN MCPB"/>
    <property type="match status" value="1"/>
</dbReference>
<feature type="transmembrane region" description="Helical" evidence="8">
    <location>
        <begin position="367"/>
        <end position="387"/>
    </location>
</feature>
<feature type="region of interest" description="Disordered" evidence="7">
    <location>
        <begin position="1"/>
        <end position="23"/>
    </location>
</feature>
<gene>
    <name evidence="12" type="ORF">DY252_10045</name>
</gene>
<keyword evidence="3 5" id="KW-0807">Transducer</keyword>